<dbReference type="Gene3D" id="3.40.50.720">
    <property type="entry name" value="NAD(P)-binding Rossmann-like Domain"/>
    <property type="match status" value="2"/>
</dbReference>
<feature type="non-terminal residue" evidence="8">
    <location>
        <position position="364"/>
    </location>
</feature>
<dbReference type="PANTHER" id="PTHR42938:SF47">
    <property type="entry name" value="HYDROXYPYRUVATE REDUCTASE"/>
    <property type="match status" value="1"/>
</dbReference>
<dbReference type="CDD" id="cd12174">
    <property type="entry name" value="PGDH_like_3"/>
    <property type="match status" value="1"/>
</dbReference>
<evidence type="ECO:0000313" key="8">
    <source>
        <dbReference type="EMBL" id="OQX32774.1"/>
    </source>
</evidence>
<evidence type="ECO:0000259" key="7">
    <source>
        <dbReference type="Pfam" id="PF02826"/>
    </source>
</evidence>
<dbReference type="Pfam" id="PF02826">
    <property type="entry name" value="2-Hacid_dh_C"/>
    <property type="match status" value="1"/>
</dbReference>
<dbReference type="InterPro" id="IPR029753">
    <property type="entry name" value="D-isomer_DH_CS"/>
</dbReference>
<evidence type="ECO:0000256" key="4">
    <source>
        <dbReference type="ARBA" id="ARBA00029440"/>
    </source>
</evidence>
<dbReference type="Proteomes" id="UP000243361">
    <property type="component" value="Unassembled WGS sequence"/>
</dbReference>
<gene>
    <name evidence="8" type="ORF">B0D84_05660</name>
</gene>
<accession>A0A657PIG2</accession>
<evidence type="ECO:0000256" key="1">
    <source>
        <dbReference type="ARBA" id="ARBA00005854"/>
    </source>
</evidence>
<dbReference type="InterPro" id="IPR006139">
    <property type="entry name" value="D-isomer_2_OHA_DH_cat_dom"/>
</dbReference>
<dbReference type="SUPFAM" id="SSF52283">
    <property type="entry name" value="Formate/glycerate dehydrogenase catalytic domain-like"/>
    <property type="match status" value="1"/>
</dbReference>
<dbReference type="EMBL" id="MUIE01000374">
    <property type="protein sequence ID" value="OQX32774.1"/>
    <property type="molecule type" value="Genomic_DNA"/>
</dbReference>
<keyword evidence="9" id="KW-1185">Reference proteome</keyword>
<name>A0A657PIG2_9GAMM</name>
<evidence type="ECO:0000256" key="2">
    <source>
        <dbReference type="ARBA" id="ARBA00023002"/>
    </source>
</evidence>
<comment type="caution">
    <text evidence="8">The sequence shown here is derived from an EMBL/GenBank/DDBJ whole genome shotgun (WGS) entry which is preliminary data.</text>
</comment>
<feature type="domain" description="D-isomer specific 2-hydroxyacid dehydrogenase catalytic" evidence="6">
    <location>
        <begin position="23"/>
        <end position="306"/>
    </location>
</feature>
<sequence>MHKILTLNNISIAGLDRLPRENFEVASEISHPDAILLRSYKMHDMEIPKTVKAIGRAGAGVNNIPVAKMTELGIPVFNAPGANSNAVKELVLAGMLMAARNIGQAWSFARGLEGEDAAINKDVEAGKKNYVGFELPGRTLGVIGLGAIGVRVANAARALGMNVIGYDPTITVKAAWQLSADVEQALSVDDLVAKSDFITFHVPLIDATRHMINAERLRLMKKNSVILNFARSGIIDDEAVVKALDGGQLYAYICDFPSNLLKDHPRVITLPHLGASTREAEENCAIMVADQVRDYLDDGNVLNSVNFPEINLPRNGGYRIAVVNSNVPNMLGQVSTDLAEGGLNIIDMLNKSREQIAVTLIDVD</sequence>
<dbReference type="AlphaFoldDB" id="A0A657PIG2"/>
<dbReference type="GO" id="GO:0016616">
    <property type="term" value="F:oxidoreductase activity, acting on the CH-OH group of donors, NAD or NADP as acceptor"/>
    <property type="evidence" value="ECO:0007669"/>
    <property type="project" value="InterPro"/>
</dbReference>
<dbReference type="PROSITE" id="PS00065">
    <property type="entry name" value="D_2_HYDROXYACID_DH_1"/>
    <property type="match status" value="1"/>
</dbReference>
<dbReference type="SUPFAM" id="SSF55021">
    <property type="entry name" value="ACT-like"/>
    <property type="match status" value="1"/>
</dbReference>
<dbReference type="SUPFAM" id="SSF51735">
    <property type="entry name" value="NAD(P)-binding Rossmann-fold domains"/>
    <property type="match status" value="1"/>
</dbReference>
<evidence type="ECO:0000259" key="6">
    <source>
        <dbReference type="Pfam" id="PF00389"/>
    </source>
</evidence>
<keyword evidence="3" id="KW-0520">NAD</keyword>
<dbReference type="Pfam" id="PF00389">
    <property type="entry name" value="2-Hacid_dh"/>
    <property type="match status" value="1"/>
</dbReference>
<protein>
    <submittedName>
        <fullName evidence="8">3-phosphoglycerate dehydrogenase</fullName>
    </submittedName>
</protein>
<comment type="pathway">
    <text evidence="4">Amino-acid biosynthesis.</text>
</comment>
<feature type="domain" description="D-isomer specific 2-hydroxyacid dehydrogenase NAD-binding" evidence="7">
    <location>
        <begin position="104"/>
        <end position="274"/>
    </location>
</feature>
<reference evidence="8" key="1">
    <citation type="submission" date="2017-02" db="EMBL/GenBank/DDBJ databases">
        <title>Novel co-symbiosis in the unique lucinid bivalve Phacoides pectinatus.</title>
        <authorList>
            <person name="Lim S.J."/>
            <person name="Davis B.G."/>
            <person name="Gill D.E."/>
            <person name="Engel A.S."/>
            <person name="Anderson L.C."/>
            <person name="Campbell B.J."/>
        </authorList>
    </citation>
    <scope>NUCLEOTIDE SEQUENCE [LARGE SCALE GENOMIC DNA]</scope>
    <source>
        <strain evidence="8">LUC13016_P6</strain>
    </source>
</reference>
<dbReference type="PROSITE" id="PS00670">
    <property type="entry name" value="D_2_HYDROXYACID_DH_2"/>
    <property type="match status" value="1"/>
</dbReference>
<dbReference type="PANTHER" id="PTHR42938">
    <property type="entry name" value="FORMATE DEHYDROGENASE 1"/>
    <property type="match status" value="1"/>
</dbReference>
<proteinExistence type="inferred from homology"/>
<dbReference type="GO" id="GO:0051287">
    <property type="term" value="F:NAD binding"/>
    <property type="evidence" value="ECO:0007669"/>
    <property type="project" value="InterPro"/>
</dbReference>
<dbReference type="InterPro" id="IPR029752">
    <property type="entry name" value="D-isomer_DH_CS1"/>
</dbReference>
<dbReference type="Gene3D" id="3.30.70.260">
    <property type="match status" value="1"/>
</dbReference>
<organism evidence="8 9">
    <name type="scientific">Candidatus Sedimenticola endophacoides</name>
    <dbReference type="NCBI Taxonomy" id="2548426"/>
    <lineage>
        <taxon>Bacteria</taxon>
        <taxon>Pseudomonadati</taxon>
        <taxon>Pseudomonadota</taxon>
        <taxon>Gammaproteobacteria</taxon>
        <taxon>Chromatiales</taxon>
        <taxon>Sedimenticolaceae</taxon>
        <taxon>Sedimenticola</taxon>
    </lineage>
</organism>
<evidence type="ECO:0000313" key="9">
    <source>
        <dbReference type="Proteomes" id="UP000243361"/>
    </source>
</evidence>
<dbReference type="InterPro" id="IPR045865">
    <property type="entry name" value="ACT-like_dom_sf"/>
</dbReference>
<keyword evidence="2 5" id="KW-0560">Oxidoreductase</keyword>
<evidence type="ECO:0000256" key="3">
    <source>
        <dbReference type="ARBA" id="ARBA00023027"/>
    </source>
</evidence>
<dbReference type="InterPro" id="IPR036291">
    <property type="entry name" value="NAD(P)-bd_dom_sf"/>
</dbReference>
<comment type="similarity">
    <text evidence="1 5">Belongs to the D-isomer specific 2-hydroxyacid dehydrogenase family.</text>
</comment>
<evidence type="ECO:0000256" key="5">
    <source>
        <dbReference type="RuleBase" id="RU003719"/>
    </source>
</evidence>
<dbReference type="InterPro" id="IPR006140">
    <property type="entry name" value="D-isomer_DH_NAD-bd"/>
</dbReference>